<dbReference type="RefSeq" id="XP_037213859.1">
    <property type="nucleotide sequence ID" value="XM_037369863.1"/>
</dbReference>
<reference evidence="2" key="1">
    <citation type="submission" date="2020-05" db="EMBL/GenBank/DDBJ databases">
        <title>Mycena genomes resolve the evolution of fungal bioluminescence.</title>
        <authorList>
            <person name="Tsai I.J."/>
        </authorList>
    </citation>
    <scope>NUCLEOTIDE SEQUENCE</scope>
    <source>
        <strain evidence="2">171206Taipei</strain>
    </source>
</reference>
<keyword evidence="3" id="KW-1185">Reference proteome</keyword>
<feature type="transmembrane region" description="Helical" evidence="1">
    <location>
        <begin position="65"/>
        <end position="86"/>
    </location>
</feature>
<feature type="transmembrane region" description="Helical" evidence="1">
    <location>
        <begin position="158"/>
        <end position="179"/>
    </location>
</feature>
<proteinExistence type="predicted"/>
<dbReference type="AlphaFoldDB" id="A0A8H6VSE5"/>
<evidence type="ECO:0000256" key="1">
    <source>
        <dbReference type="SAM" id="Phobius"/>
    </source>
</evidence>
<name>A0A8H6VSE5_9AGAR</name>
<organism evidence="2 3">
    <name type="scientific">Mycena indigotica</name>
    <dbReference type="NCBI Taxonomy" id="2126181"/>
    <lineage>
        <taxon>Eukaryota</taxon>
        <taxon>Fungi</taxon>
        <taxon>Dikarya</taxon>
        <taxon>Basidiomycota</taxon>
        <taxon>Agaricomycotina</taxon>
        <taxon>Agaricomycetes</taxon>
        <taxon>Agaricomycetidae</taxon>
        <taxon>Agaricales</taxon>
        <taxon>Marasmiineae</taxon>
        <taxon>Mycenaceae</taxon>
        <taxon>Mycena</taxon>
    </lineage>
</organism>
<feature type="transmembrane region" description="Helical" evidence="1">
    <location>
        <begin position="261"/>
        <end position="283"/>
    </location>
</feature>
<dbReference type="Proteomes" id="UP000636479">
    <property type="component" value="Unassembled WGS sequence"/>
</dbReference>
<keyword evidence="1" id="KW-0472">Membrane</keyword>
<comment type="caution">
    <text evidence="2">The sequence shown here is derived from an EMBL/GenBank/DDBJ whole genome shotgun (WGS) entry which is preliminary data.</text>
</comment>
<dbReference type="EMBL" id="JACAZF010000015">
    <property type="protein sequence ID" value="KAF7290281.1"/>
    <property type="molecule type" value="Genomic_DNA"/>
</dbReference>
<feature type="transmembrane region" description="Helical" evidence="1">
    <location>
        <begin position="231"/>
        <end position="255"/>
    </location>
</feature>
<accession>A0A8H6VSE5</accession>
<dbReference type="OrthoDB" id="3019750at2759"/>
<feature type="transmembrane region" description="Helical" evidence="1">
    <location>
        <begin position="127"/>
        <end position="146"/>
    </location>
</feature>
<gene>
    <name evidence="2" type="ORF">MIND_01342100</name>
</gene>
<dbReference type="GeneID" id="59352379"/>
<keyword evidence="1" id="KW-1133">Transmembrane helix</keyword>
<evidence type="ECO:0000313" key="2">
    <source>
        <dbReference type="EMBL" id="KAF7290281.1"/>
    </source>
</evidence>
<feature type="transmembrane region" description="Helical" evidence="1">
    <location>
        <begin position="26"/>
        <end position="44"/>
    </location>
</feature>
<keyword evidence="1" id="KW-0812">Transmembrane</keyword>
<evidence type="ECO:0000313" key="3">
    <source>
        <dbReference type="Proteomes" id="UP000636479"/>
    </source>
</evidence>
<feature type="transmembrane region" description="Helical" evidence="1">
    <location>
        <begin position="191"/>
        <end position="210"/>
    </location>
</feature>
<sequence length="324" mass="35210">MTVTPAFSAAFDSCWKWVLFLIAKKIGQSLLYALSMALLSFGIFTLHRRRRISGPSASTSDNTTLWLGCSYILAMLSTLQLIIAFLDLSLSLRILERTLGDRQAVGSCSRAPWLANNAGTAFHDVDVVQWFLFAVDVTFADAIFIYRCYLLWDRNIRIIIAPGVLLFGTAITGIIDSLQLESDPMDQRVPLILGILTNALLVALSTWRIVSIRRAAAVLGVQGLQGRYGTVLAVVAESGALYVVTALVIVIARSIDDGQSVVYYAALGAATHIVNIVPTLAIVRSGLGYSTEAHVNSASLRQKTAIADERADELEDSVEKLPYA</sequence>
<protein>
    <submittedName>
        <fullName evidence="2">Uncharacterized protein</fullName>
    </submittedName>
</protein>